<accession>A0ABP6SQU3</accession>
<evidence type="ECO:0000256" key="6">
    <source>
        <dbReference type="ARBA" id="ARBA00023136"/>
    </source>
</evidence>
<feature type="transmembrane region" description="Helical" evidence="8">
    <location>
        <begin position="24"/>
        <end position="43"/>
    </location>
</feature>
<evidence type="ECO:0000256" key="4">
    <source>
        <dbReference type="ARBA" id="ARBA00022970"/>
    </source>
</evidence>
<evidence type="ECO:0000313" key="11">
    <source>
        <dbReference type="Proteomes" id="UP001501676"/>
    </source>
</evidence>
<organism evidence="10 11">
    <name type="scientific">Cryptosporangium minutisporangium</name>
    <dbReference type="NCBI Taxonomy" id="113569"/>
    <lineage>
        <taxon>Bacteria</taxon>
        <taxon>Bacillati</taxon>
        <taxon>Actinomycetota</taxon>
        <taxon>Actinomycetes</taxon>
        <taxon>Cryptosporangiales</taxon>
        <taxon>Cryptosporangiaceae</taxon>
        <taxon>Cryptosporangium</taxon>
    </lineage>
</organism>
<evidence type="ECO:0000256" key="1">
    <source>
        <dbReference type="ARBA" id="ARBA00004141"/>
    </source>
</evidence>
<feature type="compositionally biased region" description="Pro residues" evidence="7">
    <location>
        <begin position="457"/>
        <end position="469"/>
    </location>
</feature>
<dbReference type="Gene3D" id="1.20.1740.10">
    <property type="entry name" value="Amino acid/polyamine transporter I"/>
    <property type="match status" value="1"/>
</dbReference>
<protein>
    <submittedName>
        <fullName evidence="10">Amino acid permease</fullName>
    </submittedName>
</protein>
<keyword evidence="2" id="KW-0813">Transport</keyword>
<feature type="transmembrane region" description="Helical" evidence="8">
    <location>
        <begin position="128"/>
        <end position="146"/>
    </location>
</feature>
<feature type="domain" description="Amino acid permease/ SLC12A" evidence="9">
    <location>
        <begin position="21"/>
        <end position="437"/>
    </location>
</feature>
<keyword evidence="6 8" id="KW-0472">Membrane</keyword>
<comment type="subcellular location">
    <subcellularLocation>
        <location evidence="1">Membrane</location>
        <topology evidence="1">Multi-pass membrane protein</topology>
    </subcellularLocation>
</comment>
<feature type="transmembrane region" description="Helical" evidence="8">
    <location>
        <begin position="158"/>
        <end position="180"/>
    </location>
</feature>
<evidence type="ECO:0000256" key="5">
    <source>
        <dbReference type="ARBA" id="ARBA00022989"/>
    </source>
</evidence>
<feature type="transmembrane region" description="Helical" evidence="8">
    <location>
        <begin position="200"/>
        <end position="221"/>
    </location>
</feature>
<comment type="caution">
    <text evidence="10">The sequence shown here is derived from an EMBL/GenBank/DDBJ whole genome shotgun (WGS) entry which is preliminary data.</text>
</comment>
<keyword evidence="5 8" id="KW-1133">Transmembrane helix</keyword>
<reference evidence="11" key="1">
    <citation type="journal article" date="2019" name="Int. J. Syst. Evol. Microbiol.">
        <title>The Global Catalogue of Microorganisms (GCM) 10K type strain sequencing project: providing services to taxonomists for standard genome sequencing and annotation.</title>
        <authorList>
            <consortium name="The Broad Institute Genomics Platform"/>
            <consortium name="The Broad Institute Genome Sequencing Center for Infectious Disease"/>
            <person name="Wu L."/>
            <person name="Ma J."/>
        </authorList>
    </citation>
    <scope>NUCLEOTIDE SEQUENCE [LARGE SCALE GENOMIC DNA]</scope>
    <source>
        <strain evidence="11">JCM 9458</strain>
    </source>
</reference>
<dbReference type="PANTHER" id="PTHR43495">
    <property type="entry name" value="GABA PERMEASE"/>
    <property type="match status" value="1"/>
</dbReference>
<evidence type="ECO:0000259" key="9">
    <source>
        <dbReference type="Pfam" id="PF00324"/>
    </source>
</evidence>
<dbReference type="EMBL" id="BAAAYN010000003">
    <property type="protein sequence ID" value="GAA3382620.1"/>
    <property type="molecule type" value="Genomic_DNA"/>
</dbReference>
<gene>
    <name evidence="10" type="ORF">GCM10020369_05210</name>
</gene>
<evidence type="ECO:0000313" key="10">
    <source>
        <dbReference type="EMBL" id="GAA3382620.1"/>
    </source>
</evidence>
<keyword evidence="3 8" id="KW-0812">Transmembrane</keyword>
<feature type="transmembrane region" description="Helical" evidence="8">
    <location>
        <begin position="242"/>
        <end position="261"/>
    </location>
</feature>
<evidence type="ECO:0000256" key="3">
    <source>
        <dbReference type="ARBA" id="ARBA00022692"/>
    </source>
</evidence>
<feature type="transmembrane region" description="Helical" evidence="8">
    <location>
        <begin position="49"/>
        <end position="68"/>
    </location>
</feature>
<feature type="transmembrane region" description="Helical" evidence="8">
    <location>
        <begin position="401"/>
        <end position="423"/>
    </location>
</feature>
<evidence type="ECO:0000256" key="2">
    <source>
        <dbReference type="ARBA" id="ARBA00022448"/>
    </source>
</evidence>
<evidence type="ECO:0000256" key="7">
    <source>
        <dbReference type="SAM" id="MobiDB-lite"/>
    </source>
</evidence>
<feature type="transmembrane region" description="Helical" evidence="8">
    <location>
        <begin position="281"/>
        <end position="301"/>
    </location>
</feature>
<dbReference type="RefSeq" id="WP_345726309.1">
    <property type="nucleotide sequence ID" value="NZ_BAAAYN010000003.1"/>
</dbReference>
<dbReference type="Proteomes" id="UP001501676">
    <property type="component" value="Unassembled WGS sequence"/>
</dbReference>
<proteinExistence type="predicted"/>
<keyword evidence="4" id="KW-0029">Amino-acid transport</keyword>
<feature type="transmembrane region" description="Helical" evidence="8">
    <location>
        <begin position="429"/>
        <end position="448"/>
    </location>
</feature>
<sequence>MAQVTDAPETPELQKGLRPRHLRMIAIGGVIGAGLFVGSGAVINDVGPAAFLTYAVTGVLIVLVMRMLGEMATAHPSTGSFADYARAALGNWAGFSVGWLYWYFWVIVVGFEAVAGAEILRRWVDVPLWALALGLMVLMTVTNLFSVRSYGEFEYWFAGVKVVAICAMLALGACFVLGLWPGRDLDFSNLTDQGGFLPNGTGVIFSAIVVVIFSMVGAEIATVAAAESDDPARAIAKATNSVVVRISIFYVGSVFLLAVILPWDSTRLGESPYVSAFDVMGIPGAADLMNAVVLTAVLSCLNSGLYTASRMVFVLAARGEAPQRLTRISGRGVPVAAILVSTVVGFLCVVAAYVSPDTVFLFLLNSSGAVILFVYLFICLSQLILRRRTPDDELPVKMWGYPVLTGLVIVAIVVVLASMGVGADTRSQLLLSLLSFAAVLGAHTVVAWRRRRRAGAPPAPTEPPDPTDPAPVDHSLR</sequence>
<name>A0ABP6SQU3_9ACTN</name>
<dbReference type="PIRSF" id="PIRSF006060">
    <property type="entry name" value="AA_transporter"/>
    <property type="match status" value="1"/>
</dbReference>
<feature type="region of interest" description="Disordered" evidence="7">
    <location>
        <begin position="453"/>
        <end position="477"/>
    </location>
</feature>
<feature type="transmembrane region" description="Helical" evidence="8">
    <location>
        <begin position="333"/>
        <end position="354"/>
    </location>
</feature>
<feature type="transmembrane region" description="Helical" evidence="8">
    <location>
        <begin position="360"/>
        <end position="380"/>
    </location>
</feature>
<dbReference type="InterPro" id="IPR004841">
    <property type="entry name" value="AA-permease/SLC12A_dom"/>
</dbReference>
<evidence type="ECO:0000256" key="8">
    <source>
        <dbReference type="SAM" id="Phobius"/>
    </source>
</evidence>
<dbReference type="Pfam" id="PF00324">
    <property type="entry name" value="AA_permease"/>
    <property type="match status" value="1"/>
</dbReference>
<feature type="transmembrane region" description="Helical" evidence="8">
    <location>
        <begin position="89"/>
        <end position="108"/>
    </location>
</feature>
<keyword evidence="11" id="KW-1185">Reference proteome</keyword>
<dbReference type="PANTHER" id="PTHR43495:SF5">
    <property type="entry name" value="GAMMA-AMINOBUTYRIC ACID PERMEASE"/>
    <property type="match status" value="1"/>
</dbReference>